<proteinExistence type="predicted"/>
<accession>A0A9W6GLQ0</accession>
<dbReference type="EMBL" id="BSDY01000006">
    <property type="protein sequence ID" value="GLI56031.1"/>
    <property type="molecule type" value="Genomic_DNA"/>
</dbReference>
<sequence>MEDKSCCQKNAHHTEEFKRRLRGRLNRIEGQVKAIQRMIDEDVYCDDVLNQISSAKSALNGVGKSLLEAHMKSCVAEQIREGRDEVVDELLYTINKLLK</sequence>
<gene>
    <name evidence="1" type="primary">csoR</name>
    <name evidence="1" type="ORF">PM10SUCC1_15450</name>
</gene>
<dbReference type="Proteomes" id="UP001144471">
    <property type="component" value="Unassembled WGS sequence"/>
</dbReference>
<protein>
    <submittedName>
        <fullName evidence="1">Copper-sensing transcriptional repressor CsoR</fullName>
    </submittedName>
</protein>
<dbReference type="CDD" id="cd10152">
    <property type="entry name" value="SaCsoR-like_DUF156"/>
    <property type="match status" value="1"/>
</dbReference>
<dbReference type="InterPro" id="IPR038390">
    <property type="entry name" value="Metal_Tscrpt_repr_sf"/>
</dbReference>
<dbReference type="GO" id="GO:0003677">
    <property type="term" value="F:DNA binding"/>
    <property type="evidence" value="ECO:0007669"/>
    <property type="project" value="InterPro"/>
</dbReference>
<comment type="caution">
    <text evidence="1">The sequence shown here is derived from an EMBL/GenBank/DDBJ whole genome shotgun (WGS) entry which is preliminary data.</text>
</comment>
<dbReference type="Pfam" id="PF02583">
    <property type="entry name" value="Trns_repr_metal"/>
    <property type="match status" value="1"/>
</dbReference>
<organism evidence="1 2">
    <name type="scientific">Propionigenium maris DSM 9537</name>
    <dbReference type="NCBI Taxonomy" id="1123000"/>
    <lineage>
        <taxon>Bacteria</taxon>
        <taxon>Fusobacteriati</taxon>
        <taxon>Fusobacteriota</taxon>
        <taxon>Fusobacteriia</taxon>
        <taxon>Fusobacteriales</taxon>
        <taxon>Fusobacteriaceae</taxon>
        <taxon>Propionigenium</taxon>
    </lineage>
</organism>
<dbReference type="GO" id="GO:0045892">
    <property type="term" value="P:negative regulation of DNA-templated transcription"/>
    <property type="evidence" value="ECO:0007669"/>
    <property type="project" value="UniProtKB-ARBA"/>
</dbReference>
<evidence type="ECO:0000313" key="2">
    <source>
        <dbReference type="Proteomes" id="UP001144471"/>
    </source>
</evidence>
<dbReference type="PANTHER" id="PTHR33677:SF3">
    <property type="entry name" value="COPPER-SENSING TRANSCRIPTIONAL REPRESSOR RICR"/>
    <property type="match status" value="1"/>
</dbReference>
<keyword evidence="2" id="KW-1185">Reference proteome</keyword>
<dbReference type="AlphaFoldDB" id="A0A9W6GLQ0"/>
<reference evidence="1" key="1">
    <citation type="submission" date="2022-12" db="EMBL/GenBank/DDBJ databases">
        <title>Reference genome sequencing for broad-spectrum identification of bacterial and archaeal isolates by mass spectrometry.</title>
        <authorList>
            <person name="Sekiguchi Y."/>
            <person name="Tourlousse D.M."/>
        </authorList>
    </citation>
    <scope>NUCLEOTIDE SEQUENCE</scope>
    <source>
        <strain evidence="1">10succ1</strain>
    </source>
</reference>
<dbReference type="InterPro" id="IPR003735">
    <property type="entry name" value="Metal_Tscrpt_repr"/>
</dbReference>
<dbReference type="PANTHER" id="PTHR33677">
    <property type="entry name" value="TRANSCRIPTIONAL REPRESSOR FRMR-RELATED"/>
    <property type="match status" value="1"/>
</dbReference>
<evidence type="ECO:0000313" key="1">
    <source>
        <dbReference type="EMBL" id="GLI56031.1"/>
    </source>
</evidence>
<name>A0A9W6GLQ0_9FUSO</name>
<dbReference type="Gene3D" id="1.20.58.1000">
    <property type="entry name" value="Metal-sensitive repressor, helix protomer"/>
    <property type="match status" value="1"/>
</dbReference>
<dbReference type="RefSeq" id="WP_281834903.1">
    <property type="nucleotide sequence ID" value="NZ_BSDY01000006.1"/>
</dbReference>
<dbReference type="GO" id="GO:0046872">
    <property type="term" value="F:metal ion binding"/>
    <property type="evidence" value="ECO:0007669"/>
    <property type="project" value="InterPro"/>
</dbReference>